<dbReference type="RefSeq" id="WP_425440880.1">
    <property type="nucleotide sequence ID" value="NZ_FNBU01000028.1"/>
</dbReference>
<protein>
    <recommendedName>
        <fullName evidence="2">UPF0102 protein SAMN05660235_02718</fullName>
    </recommendedName>
</protein>
<organism evidence="3 4">
    <name type="scientific">Sporolituus thermophilus DSM 23256</name>
    <dbReference type="NCBI Taxonomy" id="1123285"/>
    <lineage>
        <taxon>Bacteria</taxon>
        <taxon>Bacillati</taxon>
        <taxon>Bacillota</taxon>
        <taxon>Negativicutes</taxon>
        <taxon>Selenomonadales</taxon>
        <taxon>Sporomusaceae</taxon>
        <taxon>Sporolituus</taxon>
    </lineage>
</organism>
<dbReference type="Proteomes" id="UP000243333">
    <property type="component" value="Unassembled WGS sequence"/>
</dbReference>
<dbReference type="HAMAP" id="MF_00048">
    <property type="entry name" value="UPF0102"/>
    <property type="match status" value="1"/>
</dbReference>
<keyword evidence="4" id="KW-1185">Reference proteome</keyword>
<dbReference type="Pfam" id="PF02021">
    <property type="entry name" value="UPF0102"/>
    <property type="match status" value="1"/>
</dbReference>
<reference evidence="4" key="1">
    <citation type="submission" date="2016-10" db="EMBL/GenBank/DDBJ databases">
        <authorList>
            <person name="Varghese N."/>
            <person name="Submissions S."/>
        </authorList>
    </citation>
    <scope>NUCLEOTIDE SEQUENCE [LARGE SCALE GENOMIC DNA]</scope>
    <source>
        <strain evidence="4">DSM 23256</strain>
    </source>
</reference>
<dbReference type="NCBIfam" id="TIGR00252">
    <property type="entry name" value="YraN family protein"/>
    <property type="match status" value="1"/>
</dbReference>
<dbReference type="PANTHER" id="PTHR34039">
    <property type="entry name" value="UPF0102 PROTEIN YRAN"/>
    <property type="match status" value="1"/>
</dbReference>
<dbReference type="InterPro" id="IPR011335">
    <property type="entry name" value="Restrct_endonuc-II-like"/>
</dbReference>
<dbReference type="GO" id="GO:0003676">
    <property type="term" value="F:nucleic acid binding"/>
    <property type="evidence" value="ECO:0007669"/>
    <property type="project" value="InterPro"/>
</dbReference>
<dbReference type="STRING" id="1123285.SAMN05660235_02718"/>
<accession>A0A1G7NU57</accession>
<dbReference type="NCBIfam" id="NF009154">
    <property type="entry name" value="PRK12497.3-3"/>
    <property type="match status" value="1"/>
</dbReference>
<dbReference type="CDD" id="cd20736">
    <property type="entry name" value="PoNe_Nuclease"/>
    <property type="match status" value="1"/>
</dbReference>
<dbReference type="GO" id="GO:0004519">
    <property type="term" value="F:endonuclease activity"/>
    <property type="evidence" value="ECO:0007669"/>
    <property type="project" value="UniProtKB-KW"/>
</dbReference>
<name>A0A1G7NU57_9FIRM</name>
<dbReference type="PANTHER" id="PTHR34039:SF1">
    <property type="entry name" value="UPF0102 PROTEIN YRAN"/>
    <property type="match status" value="1"/>
</dbReference>
<dbReference type="InterPro" id="IPR003509">
    <property type="entry name" value="UPF0102_YraN-like"/>
</dbReference>
<sequence>MNNIMKGKMGENVAADYLARNGYKILMRNYRCRLGEIDIVAERQGTIIFVEVKTRSSTNFGFPAEAVTQRKQQKIIHAALCYLRSTGRDNISFRFDILEVFVGKDQKLECNHIVNAFFGR</sequence>
<dbReference type="NCBIfam" id="NF009150">
    <property type="entry name" value="PRK12497.1-3"/>
    <property type="match status" value="1"/>
</dbReference>
<evidence type="ECO:0000256" key="2">
    <source>
        <dbReference type="HAMAP-Rule" id="MF_00048"/>
    </source>
</evidence>
<proteinExistence type="inferred from homology"/>
<dbReference type="AlphaFoldDB" id="A0A1G7NU57"/>
<evidence type="ECO:0000313" key="4">
    <source>
        <dbReference type="Proteomes" id="UP000243333"/>
    </source>
</evidence>
<evidence type="ECO:0000313" key="3">
    <source>
        <dbReference type="EMBL" id="SDF77554.1"/>
    </source>
</evidence>
<dbReference type="InterPro" id="IPR011856">
    <property type="entry name" value="tRNA_endonuc-like_dom_sf"/>
</dbReference>
<keyword evidence="3" id="KW-0255">Endonuclease</keyword>
<evidence type="ECO:0000256" key="1">
    <source>
        <dbReference type="ARBA" id="ARBA00006738"/>
    </source>
</evidence>
<keyword evidence="3" id="KW-0540">Nuclease</keyword>
<gene>
    <name evidence="3" type="ORF">SAMN05660235_02718</name>
</gene>
<dbReference type="Gene3D" id="3.40.1350.10">
    <property type="match status" value="1"/>
</dbReference>
<dbReference type="SUPFAM" id="SSF52980">
    <property type="entry name" value="Restriction endonuclease-like"/>
    <property type="match status" value="1"/>
</dbReference>
<dbReference type="EMBL" id="FNBU01000028">
    <property type="protein sequence ID" value="SDF77554.1"/>
    <property type="molecule type" value="Genomic_DNA"/>
</dbReference>
<comment type="similarity">
    <text evidence="1 2">Belongs to the UPF0102 family.</text>
</comment>
<keyword evidence="3" id="KW-0378">Hydrolase</keyword>